<proteinExistence type="predicted"/>
<sequence length="112" mass="12790">MTQKPNSNGGYGFGQLAHFTSELDMKYCKQIPSRYQYADYVIEEIKGLTKSAECYIMHESSDLDGKWMNIEEAIKQILGSNLGAFVIVDNGDIIYHESENIKERYIGVRREG</sequence>
<keyword evidence="2" id="KW-1185">Reference proteome</keyword>
<reference evidence="1 2" key="1">
    <citation type="submission" date="2022-04" db="EMBL/GenBank/DDBJ databases">
        <title>Hymenobacter sp. isolated from the air.</title>
        <authorList>
            <person name="Won M."/>
            <person name="Lee C.-M."/>
            <person name="Woen H.-Y."/>
            <person name="Kwon S.-W."/>
        </authorList>
    </citation>
    <scope>NUCLEOTIDE SEQUENCE [LARGE SCALE GENOMIC DNA]</scope>
    <source>
        <strain evidence="2">5413 J-13</strain>
    </source>
</reference>
<accession>A0A8T9T299</accession>
<evidence type="ECO:0000313" key="2">
    <source>
        <dbReference type="Proteomes" id="UP000829925"/>
    </source>
</evidence>
<dbReference type="AlphaFoldDB" id="A0A8T9T299"/>
<evidence type="ECO:0000313" key="1">
    <source>
        <dbReference type="EMBL" id="UOR06109.1"/>
    </source>
</evidence>
<dbReference type="RefSeq" id="WP_245094937.1">
    <property type="nucleotide sequence ID" value="NZ_CP095053.1"/>
</dbReference>
<gene>
    <name evidence="1" type="ORF">MUN82_03190</name>
</gene>
<name>A0A8T9T299_9BACT</name>
<dbReference type="EMBL" id="CP095053">
    <property type="protein sequence ID" value="UOR06109.1"/>
    <property type="molecule type" value="Genomic_DNA"/>
</dbReference>
<dbReference type="KEGG" id="haei:MUN82_03190"/>
<organism evidence="1 2">
    <name type="scientific">Hymenobacter aerilatus</name>
    <dbReference type="NCBI Taxonomy" id="2932251"/>
    <lineage>
        <taxon>Bacteria</taxon>
        <taxon>Pseudomonadati</taxon>
        <taxon>Bacteroidota</taxon>
        <taxon>Cytophagia</taxon>
        <taxon>Cytophagales</taxon>
        <taxon>Hymenobacteraceae</taxon>
        <taxon>Hymenobacter</taxon>
    </lineage>
</organism>
<protein>
    <submittedName>
        <fullName evidence="1">Uncharacterized protein</fullName>
    </submittedName>
</protein>
<dbReference type="Proteomes" id="UP000829925">
    <property type="component" value="Chromosome"/>
</dbReference>